<sequence length="61" mass="6320">MPDRSIDHLGKITTEPAPQEKGADAEKTKAAEKAVAMGQVTDPEEAARASAADRDRGNASG</sequence>
<proteinExistence type="predicted"/>
<evidence type="ECO:0000313" key="2">
    <source>
        <dbReference type="EMBL" id="QQP90128.1"/>
    </source>
</evidence>
<evidence type="ECO:0000313" key="3">
    <source>
        <dbReference type="Proteomes" id="UP000595197"/>
    </source>
</evidence>
<gene>
    <name evidence="2" type="ORF">IGS68_02330</name>
</gene>
<accession>A0ABX7B7L7</accession>
<reference evidence="2" key="1">
    <citation type="submission" date="2021-02" db="EMBL/GenBank/DDBJ databases">
        <title>Skermanella TT6 skin isolate.</title>
        <authorList>
            <person name="Lee K."/>
            <person name="Ganzorig M."/>
        </authorList>
    </citation>
    <scope>NUCLEOTIDE SEQUENCE</scope>
    <source>
        <strain evidence="2">TT6</strain>
    </source>
</reference>
<organism evidence="2 3">
    <name type="scientific">Skermanella cutis</name>
    <dbReference type="NCBI Taxonomy" id="2775420"/>
    <lineage>
        <taxon>Bacteria</taxon>
        <taxon>Pseudomonadati</taxon>
        <taxon>Pseudomonadota</taxon>
        <taxon>Alphaproteobacteria</taxon>
        <taxon>Rhodospirillales</taxon>
        <taxon>Azospirillaceae</taxon>
        <taxon>Skermanella</taxon>
    </lineage>
</organism>
<feature type="compositionally biased region" description="Basic and acidic residues" evidence="1">
    <location>
        <begin position="45"/>
        <end position="61"/>
    </location>
</feature>
<dbReference type="RefSeq" id="WP_201077041.1">
    <property type="nucleotide sequence ID" value="NZ_CP067420.1"/>
</dbReference>
<feature type="compositionally biased region" description="Basic and acidic residues" evidence="1">
    <location>
        <begin position="21"/>
        <end position="32"/>
    </location>
</feature>
<feature type="compositionally biased region" description="Basic and acidic residues" evidence="1">
    <location>
        <begin position="1"/>
        <end position="10"/>
    </location>
</feature>
<name>A0ABX7B7L7_9PROT</name>
<dbReference type="Proteomes" id="UP000595197">
    <property type="component" value="Chromosome"/>
</dbReference>
<evidence type="ECO:0000256" key="1">
    <source>
        <dbReference type="SAM" id="MobiDB-lite"/>
    </source>
</evidence>
<dbReference type="EMBL" id="CP067420">
    <property type="protein sequence ID" value="QQP90128.1"/>
    <property type="molecule type" value="Genomic_DNA"/>
</dbReference>
<keyword evidence="3" id="KW-1185">Reference proteome</keyword>
<protein>
    <submittedName>
        <fullName evidence="2">Uncharacterized protein</fullName>
    </submittedName>
</protein>
<feature type="region of interest" description="Disordered" evidence="1">
    <location>
        <begin position="1"/>
        <end position="61"/>
    </location>
</feature>